<dbReference type="CDD" id="cd04301">
    <property type="entry name" value="NAT_SF"/>
    <property type="match status" value="1"/>
</dbReference>
<keyword evidence="5" id="KW-0156">Chromatin regulator</keyword>
<feature type="domain" description="Bromo" evidence="14">
    <location>
        <begin position="446"/>
        <end position="517"/>
    </location>
</feature>
<evidence type="ECO:0000256" key="6">
    <source>
        <dbReference type="ARBA" id="ARBA00023015"/>
    </source>
</evidence>
<evidence type="ECO:0000256" key="13">
    <source>
        <dbReference type="SAM" id="MobiDB-lite"/>
    </source>
</evidence>
<keyword evidence="6" id="KW-0805">Transcription regulation</keyword>
<comment type="similarity">
    <text evidence="2">Belongs to the acetyltransferase family. GCN5 subfamily.</text>
</comment>
<dbReference type="GO" id="GO:0010484">
    <property type="term" value="F:histone H3 acetyltransferase activity"/>
    <property type="evidence" value="ECO:0007669"/>
    <property type="project" value="TreeGrafter"/>
</dbReference>
<evidence type="ECO:0000256" key="1">
    <source>
        <dbReference type="ARBA" id="ARBA00004123"/>
    </source>
</evidence>
<dbReference type="InterPro" id="IPR000182">
    <property type="entry name" value="GNAT_dom"/>
</dbReference>
<proteinExistence type="inferred from homology"/>
<organism evidence="16 17">
    <name type="scientific">Nyssa sinensis</name>
    <dbReference type="NCBI Taxonomy" id="561372"/>
    <lineage>
        <taxon>Eukaryota</taxon>
        <taxon>Viridiplantae</taxon>
        <taxon>Streptophyta</taxon>
        <taxon>Embryophyta</taxon>
        <taxon>Tracheophyta</taxon>
        <taxon>Spermatophyta</taxon>
        <taxon>Magnoliopsida</taxon>
        <taxon>eudicotyledons</taxon>
        <taxon>Gunneridae</taxon>
        <taxon>Pentapetalae</taxon>
        <taxon>asterids</taxon>
        <taxon>Cornales</taxon>
        <taxon>Nyssaceae</taxon>
        <taxon>Nyssa</taxon>
    </lineage>
</organism>
<dbReference type="PANTHER" id="PTHR45750">
    <property type="entry name" value="GH11602P"/>
    <property type="match status" value="1"/>
</dbReference>
<evidence type="ECO:0000256" key="4">
    <source>
        <dbReference type="ARBA" id="ARBA00022679"/>
    </source>
</evidence>
<keyword evidence="9" id="KW-0804">Transcription</keyword>
<dbReference type="Gene3D" id="1.20.920.10">
    <property type="entry name" value="Bromodomain-like"/>
    <property type="match status" value="1"/>
</dbReference>
<evidence type="ECO:0000313" key="17">
    <source>
        <dbReference type="Proteomes" id="UP000325577"/>
    </source>
</evidence>
<keyword evidence="17" id="KW-1185">Reference proteome</keyword>
<dbReference type="PANTHER" id="PTHR45750:SF3">
    <property type="entry name" value="HISTONE ACETYLTRANSFERASE"/>
    <property type="match status" value="1"/>
</dbReference>
<dbReference type="PROSITE" id="PS50014">
    <property type="entry name" value="BROMODOMAIN_2"/>
    <property type="match status" value="1"/>
</dbReference>
<evidence type="ECO:0000256" key="5">
    <source>
        <dbReference type="ARBA" id="ARBA00022853"/>
    </source>
</evidence>
<dbReference type="Pfam" id="PF00439">
    <property type="entry name" value="Bromodomain"/>
    <property type="match status" value="1"/>
</dbReference>
<accession>A0A5J5BNC4</accession>
<evidence type="ECO:0000256" key="2">
    <source>
        <dbReference type="ARBA" id="ARBA00008607"/>
    </source>
</evidence>
<feature type="compositionally biased region" description="Low complexity" evidence="13">
    <location>
        <begin position="136"/>
        <end position="150"/>
    </location>
</feature>
<keyword evidence="8" id="KW-0010">Activator</keyword>
<dbReference type="PRINTS" id="PR00503">
    <property type="entry name" value="BROMODOMAIN"/>
</dbReference>
<evidence type="ECO:0000259" key="15">
    <source>
        <dbReference type="PROSITE" id="PS51186"/>
    </source>
</evidence>
<dbReference type="InterPro" id="IPR036427">
    <property type="entry name" value="Bromodomain-like_sf"/>
</dbReference>
<evidence type="ECO:0000256" key="8">
    <source>
        <dbReference type="ARBA" id="ARBA00023159"/>
    </source>
</evidence>
<comment type="subcellular location">
    <subcellularLocation>
        <location evidence="1">Nucleus</location>
    </subcellularLocation>
</comment>
<feature type="compositionally biased region" description="Acidic residues" evidence="13">
    <location>
        <begin position="76"/>
        <end position="94"/>
    </location>
</feature>
<dbReference type="AlphaFoldDB" id="A0A5J5BNC4"/>
<protein>
    <recommendedName>
        <fullName evidence="3">histone acetyltransferase</fullName>
        <ecNumber evidence="3">2.3.1.48</ecNumber>
    </recommendedName>
</protein>
<evidence type="ECO:0000256" key="9">
    <source>
        <dbReference type="ARBA" id="ARBA00023163"/>
    </source>
</evidence>
<feature type="region of interest" description="Disordered" evidence="13">
    <location>
        <begin position="1"/>
        <end position="94"/>
    </location>
</feature>
<evidence type="ECO:0000256" key="12">
    <source>
        <dbReference type="PROSITE-ProRule" id="PRU00035"/>
    </source>
</evidence>
<dbReference type="SUPFAM" id="SSF55729">
    <property type="entry name" value="Acyl-CoA N-acyltransferases (Nat)"/>
    <property type="match status" value="1"/>
</dbReference>
<keyword evidence="4" id="KW-0808">Transferase</keyword>
<dbReference type="OrthoDB" id="1937912at2759"/>
<dbReference type="PROSITE" id="PS00633">
    <property type="entry name" value="BROMODOMAIN_1"/>
    <property type="match status" value="1"/>
</dbReference>
<keyword evidence="10" id="KW-0539">Nucleus</keyword>
<dbReference type="Gene3D" id="3.40.630.30">
    <property type="match status" value="1"/>
</dbReference>
<dbReference type="EMBL" id="CM018034">
    <property type="protein sequence ID" value="KAA8543307.1"/>
    <property type="molecule type" value="Genomic_DNA"/>
</dbReference>
<dbReference type="InterPro" id="IPR037800">
    <property type="entry name" value="GCN5"/>
</dbReference>
<evidence type="ECO:0000256" key="7">
    <source>
        <dbReference type="ARBA" id="ARBA00023117"/>
    </source>
</evidence>
<keyword evidence="11" id="KW-0012">Acyltransferase</keyword>
<dbReference type="FunFam" id="3.40.630.30:FF:000004">
    <property type="entry name" value="Histone acetyltransferase KAT2A"/>
    <property type="match status" value="1"/>
</dbReference>
<dbReference type="GO" id="GO:0005634">
    <property type="term" value="C:nucleus"/>
    <property type="evidence" value="ECO:0007669"/>
    <property type="project" value="UniProtKB-SubCell"/>
</dbReference>
<dbReference type="EC" id="2.3.1.48" evidence="3"/>
<sequence length="548" mass="61435">MDAHSSHLTAPVRSRSSQSPSPSHSASASATSSIHKRKLASDDHAPPFPSSFSDTRDGALTSNDDLESISARGADSDSDDESEEVVDDDEEEYDDSMRTFTASRLDSAAVPTRNTKLKTENSIKIEPSDVGKDGGTAVSGASVPPAVATSGPGIVVKEDTVKNIFTENIQTSGAYSAREESLKREEEAGRLKFVCVSNDGIDEHMVWLIGLKNIFARQLPKMPKEYIVRLVMDRSHKSVMVIRRTQVVGGITYRPYASQKFGEIAFCAITSDEQVKGYGTRLMNHLKQHARDVDGLTHFLTYADKNAVGYFNKQGFTKEIYLEKERWYGYIKDYDGGILMECKIDPKLPYTDLSTMIRRQRQAIDEKIRELSNCHIIYPGIDFQKKDAGIPKKFIKVEDIPGLREAGWTPDQWGHSRFKSGNPSGDGASNQKSLTAFMRSLLKAMHDHSDAWPFKEPVDAREVPDYYEIIKDPMDLKTMLKRVESEQYYVTFEMFLSDVRRMFANARTYNSPETIYYKCATRLEAHFSGKVQSGLQSGWIGLNSGRSQ</sequence>
<dbReference type="CDD" id="cd05509">
    <property type="entry name" value="Bromo_gcn5_like"/>
    <property type="match status" value="1"/>
</dbReference>
<dbReference type="SUPFAM" id="SSF47370">
    <property type="entry name" value="Bromodomain"/>
    <property type="match status" value="1"/>
</dbReference>
<gene>
    <name evidence="16" type="ORF">F0562_021198</name>
</gene>
<keyword evidence="7 12" id="KW-0103">Bromodomain</keyword>
<dbReference type="InterPro" id="IPR001487">
    <property type="entry name" value="Bromodomain"/>
</dbReference>
<reference evidence="16 17" key="1">
    <citation type="submission" date="2019-09" db="EMBL/GenBank/DDBJ databases">
        <title>A chromosome-level genome assembly of the Chinese tupelo Nyssa sinensis.</title>
        <authorList>
            <person name="Yang X."/>
            <person name="Kang M."/>
            <person name="Yang Y."/>
            <person name="Xiong H."/>
            <person name="Wang M."/>
            <person name="Zhang Z."/>
            <person name="Wang Z."/>
            <person name="Wu H."/>
            <person name="Ma T."/>
            <person name="Liu J."/>
            <person name="Xi Z."/>
        </authorList>
    </citation>
    <scope>NUCLEOTIDE SEQUENCE [LARGE SCALE GENOMIC DNA]</scope>
    <source>
        <strain evidence="16">J267</strain>
        <tissue evidence="16">Leaf</tissue>
    </source>
</reference>
<dbReference type="PROSITE" id="PS51186">
    <property type="entry name" value="GNAT"/>
    <property type="match status" value="1"/>
</dbReference>
<dbReference type="Pfam" id="PF00583">
    <property type="entry name" value="Acetyltransf_1"/>
    <property type="match status" value="1"/>
</dbReference>
<name>A0A5J5BNC4_9ASTE</name>
<feature type="region of interest" description="Disordered" evidence="13">
    <location>
        <begin position="125"/>
        <end position="151"/>
    </location>
</feature>
<evidence type="ECO:0000256" key="3">
    <source>
        <dbReference type="ARBA" id="ARBA00013184"/>
    </source>
</evidence>
<feature type="domain" description="N-acetyltransferase" evidence="15">
    <location>
        <begin position="191"/>
        <end position="345"/>
    </location>
</feature>
<evidence type="ECO:0000259" key="14">
    <source>
        <dbReference type="PROSITE" id="PS50014"/>
    </source>
</evidence>
<evidence type="ECO:0000256" key="11">
    <source>
        <dbReference type="ARBA" id="ARBA00023315"/>
    </source>
</evidence>
<feature type="compositionally biased region" description="Low complexity" evidence="13">
    <location>
        <begin position="10"/>
        <end position="33"/>
    </location>
</feature>
<dbReference type="GO" id="GO:0000123">
    <property type="term" value="C:histone acetyltransferase complex"/>
    <property type="evidence" value="ECO:0007669"/>
    <property type="project" value="TreeGrafter"/>
</dbReference>
<dbReference type="InterPro" id="IPR018359">
    <property type="entry name" value="Bromodomain_CS"/>
</dbReference>
<dbReference type="Proteomes" id="UP000325577">
    <property type="component" value="Linkage Group LG11"/>
</dbReference>
<dbReference type="SMART" id="SM00297">
    <property type="entry name" value="BROMO"/>
    <property type="match status" value="1"/>
</dbReference>
<evidence type="ECO:0000313" key="16">
    <source>
        <dbReference type="EMBL" id="KAA8543307.1"/>
    </source>
</evidence>
<evidence type="ECO:0000256" key="10">
    <source>
        <dbReference type="ARBA" id="ARBA00023242"/>
    </source>
</evidence>
<dbReference type="InterPro" id="IPR016181">
    <property type="entry name" value="Acyl_CoA_acyltransferase"/>
</dbReference>
<dbReference type="GO" id="GO:0045944">
    <property type="term" value="P:positive regulation of transcription by RNA polymerase II"/>
    <property type="evidence" value="ECO:0007669"/>
    <property type="project" value="TreeGrafter"/>
</dbReference>